<feature type="domain" description="Spore protein YkvP/CgeB glycosyl transferase-like" evidence="5">
    <location>
        <begin position="849"/>
        <end position="968"/>
    </location>
</feature>
<dbReference type="InterPro" id="IPR055259">
    <property type="entry name" value="YkvP/CgeB_Glyco_trans-like"/>
</dbReference>
<dbReference type="CDD" id="cd03794">
    <property type="entry name" value="GT4_WbuB-like"/>
    <property type="match status" value="1"/>
</dbReference>
<dbReference type="Proteomes" id="UP000523863">
    <property type="component" value="Unassembled WGS sequence"/>
</dbReference>
<dbReference type="SUPFAM" id="SSF53756">
    <property type="entry name" value="UDP-Glycosyltransferase/glycogen phosphorylase"/>
    <property type="match status" value="2"/>
</dbReference>
<proteinExistence type="predicted"/>
<evidence type="ECO:0000259" key="5">
    <source>
        <dbReference type="Pfam" id="PF13524"/>
    </source>
</evidence>
<evidence type="ECO:0000313" key="7">
    <source>
        <dbReference type="EMBL" id="MBB5597497.1"/>
    </source>
</evidence>
<protein>
    <submittedName>
        <fullName evidence="7">Glycosyltransferase involved in cell wall biosynthesis/spore maturation protein CgeB</fullName>
    </submittedName>
</protein>
<gene>
    <name evidence="7" type="ORF">BKA12_000577</name>
</gene>
<keyword evidence="1" id="KW-0328">Glycosyltransferase</keyword>
<dbReference type="InterPro" id="IPR028098">
    <property type="entry name" value="Glyco_trans_4-like_N"/>
</dbReference>
<dbReference type="Pfam" id="PF13524">
    <property type="entry name" value="Glyco_trans_1_2"/>
    <property type="match status" value="1"/>
</dbReference>
<dbReference type="EMBL" id="JACHBL010000001">
    <property type="protein sequence ID" value="MBB5597497.1"/>
    <property type="molecule type" value="Genomic_DNA"/>
</dbReference>
<name>A0A7W8Y9Q8_9MICC</name>
<dbReference type="PANTHER" id="PTHR12526">
    <property type="entry name" value="GLYCOSYLTRANSFERASE"/>
    <property type="match status" value="1"/>
</dbReference>
<dbReference type="RefSeq" id="WP_183640522.1">
    <property type="nucleotide sequence ID" value="NZ_JACHBL010000001.1"/>
</dbReference>
<reference evidence="7 8" key="1">
    <citation type="submission" date="2020-08" db="EMBL/GenBank/DDBJ databases">
        <title>Sequencing the genomes of 1000 actinobacteria strains.</title>
        <authorList>
            <person name="Klenk H.-P."/>
        </authorList>
    </citation>
    <scope>NUCLEOTIDE SEQUENCE [LARGE SCALE GENOMIC DNA]</scope>
    <source>
        <strain evidence="7 8">DSM 23694</strain>
    </source>
</reference>
<keyword evidence="8" id="KW-1185">Reference proteome</keyword>
<organism evidence="7 8">
    <name type="scientific">Neomicrococcus lactis</name>
    <dbReference type="NCBI Taxonomy" id="732241"/>
    <lineage>
        <taxon>Bacteria</taxon>
        <taxon>Bacillati</taxon>
        <taxon>Actinomycetota</taxon>
        <taxon>Actinomycetes</taxon>
        <taxon>Micrococcales</taxon>
        <taxon>Micrococcaceae</taxon>
        <taxon>Neomicrococcus</taxon>
    </lineage>
</organism>
<keyword evidence="2 7" id="KW-0808">Transferase</keyword>
<feature type="coiled-coil region" evidence="3">
    <location>
        <begin position="30"/>
        <end position="85"/>
    </location>
</feature>
<evidence type="ECO:0000256" key="3">
    <source>
        <dbReference type="SAM" id="Coils"/>
    </source>
</evidence>
<feature type="domain" description="Glycosyltransferase subfamily 4-like N-terminal" evidence="6">
    <location>
        <begin position="317"/>
        <end position="419"/>
    </location>
</feature>
<evidence type="ECO:0000313" key="8">
    <source>
        <dbReference type="Proteomes" id="UP000523863"/>
    </source>
</evidence>
<dbReference type="GO" id="GO:0016757">
    <property type="term" value="F:glycosyltransferase activity"/>
    <property type="evidence" value="ECO:0007669"/>
    <property type="project" value="UniProtKB-KW"/>
</dbReference>
<sequence>MSQEIDDLSLVERATRYAVVQQHGIEDKGQEELQQVVTELHFELERLKQELSQTEDAQSLSASQLAQSQKQLADMQRKMQKQLERATKFKVAYENLKHSPDVRIGRAVVGPMRKIRALASSPAKPELEQQKTPTKFVVAHADTAKSKKTEPIESAVKQRIAEAKRRYVRSGDVSEPLSILEELTDHLTSADKRLLAQIRGTERVMEASLPVPPRQFTPGYIPKKGRILYCAHSTGHFNSNGYSTRTAGLTGALSKISDIVVAARPGYPWDSSTHHPATRNRRFIKNIDGVTHVFNPGPSLKSDPIDVFLHRSADIFVREAIAQRASLIQSASNHLTALPALIAARRLGLPFVYEVRGLWEVTEASTNIDWLDSERYLAAIQLETQVAKEADKVLAITSQLKDELVRRGVSSDRIELLPNASDPFDFVPFPASKALKKKHSISDEDIVVGYAGSVIAYEGLELLVHGFHQALSTAENLKLVVVGDGAGLSKVRDLVSDLGITGNVRFAGRMPASKVPDYVNLMDIVACPRLSNPVTEMVSPIKPLEAFAAGKPVLASNVAPLVDLIGPDQERGQLFEAGDESSLCNALLELAADSELRADKGRSARTWVEANRSWEVTASSLKLIHDELLGLERNDSIIGTIEKSQKSLSEVTIALISDEFTRRSIESECNIVFPEPNTWREELEKQSVDALLIESAWEGNGGAWHRKVGYYDDESFADLTELVDWCRTQKIPTIFWNKEDPVHFQRFKKTAALADHVFTTDENMIPNYFATSTGLTKTYSTLPFWAQPSLHNPLPPAGERTETIAYGGSYYGDRYPDRSRTLSSLLESVSSFGLTIYDRQANYADSPYHYPENLRAFVQGGLSYPEMVDAYKRHPVHINVNSVVDSPTMFSRRVMELAACGTPTISGAGLGVHNIMDGLIPTTSARATVTAIANLWMTNEKERLRDAWKLHRHAYSAHLSEHRLALMLRTAGLEIQTSEVPTYCLKLALLTEREADHILAQSLLPATVLVSSIDEADQSAVDRLRSNGIEIEDAQNGNSSELPILEADGYISDPLIAEDLVRTSKYWSGPIEAVAPTNYSQRFSLWEPLSANAEQAHETGRGIRAVLSGSNLTGNRLRLWRPNFGSQLVPDNKKSRIEVFKPQRIVIAGHDLKFASQLISHLEMQGHQVRLDEWTGHSSHDEQKSNELLQWGQVLFCEWSLGNLEWYAARRKPGQRLITRFHSQELFTPHMQRLDARSVDKFVFVGELVKQVAIRRFNIPEERTVVIPNTLGVAAESFSADASRRFTLGLVGIVPQQKHLDRALDLLSKLRTIDDRFMLRVKGKQPEDYPWMSNRSAEMEYYEAQRQRIAGEPLLKGAVLFDPHGNDMADWYKQIGVVLSVSDFESFHLTIADGAATAAYPASLAWPGAKHIYPNSWLSNDIHEMAQKILSVTGNEDDYLSAAHSAQRVASESFGNNVTVRALSSLLTDDQ</sequence>
<evidence type="ECO:0000259" key="6">
    <source>
        <dbReference type="Pfam" id="PF13579"/>
    </source>
</evidence>
<dbReference type="Pfam" id="PF00534">
    <property type="entry name" value="Glycos_transf_1"/>
    <property type="match status" value="1"/>
</dbReference>
<evidence type="ECO:0000256" key="2">
    <source>
        <dbReference type="ARBA" id="ARBA00022679"/>
    </source>
</evidence>
<dbReference type="PANTHER" id="PTHR12526:SF510">
    <property type="entry name" value="D-INOSITOL 3-PHOSPHATE GLYCOSYLTRANSFERASE"/>
    <property type="match status" value="1"/>
</dbReference>
<accession>A0A7W8Y9Q8</accession>
<feature type="domain" description="Glycosyl transferase family 1" evidence="4">
    <location>
        <begin position="434"/>
        <end position="606"/>
    </location>
</feature>
<dbReference type="Gene3D" id="3.40.50.2000">
    <property type="entry name" value="Glycogen Phosphorylase B"/>
    <property type="match status" value="3"/>
</dbReference>
<dbReference type="InterPro" id="IPR001296">
    <property type="entry name" value="Glyco_trans_1"/>
</dbReference>
<evidence type="ECO:0000259" key="4">
    <source>
        <dbReference type="Pfam" id="PF00534"/>
    </source>
</evidence>
<comment type="caution">
    <text evidence="7">The sequence shown here is derived from an EMBL/GenBank/DDBJ whole genome shotgun (WGS) entry which is preliminary data.</text>
</comment>
<dbReference type="Pfam" id="PF13579">
    <property type="entry name" value="Glyco_trans_4_4"/>
    <property type="match status" value="1"/>
</dbReference>
<evidence type="ECO:0000256" key="1">
    <source>
        <dbReference type="ARBA" id="ARBA00022676"/>
    </source>
</evidence>
<keyword evidence="3" id="KW-0175">Coiled coil</keyword>